<evidence type="ECO:0000256" key="1">
    <source>
        <dbReference type="SAM" id="MobiDB-lite"/>
    </source>
</evidence>
<dbReference type="RefSeq" id="WP_344914094.1">
    <property type="nucleotide sequence ID" value="NZ_BAAAYO010000013.1"/>
</dbReference>
<keyword evidence="3" id="KW-1185">Reference proteome</keyword>
<feature type="region of interest" description="Disordered" evidence="1">
    <location>
        <begin position="1"/>
        <end position="89"/>
    </location>
</feature>
<name>A0ABV5W103_9BACL</name>
<dbReference type="Proteomes" id="UP001589619">
    <property type="component" value="Unassembled WGS sequence"/>
</dbReference>
<organism evidence="2 3">
    <name type="scientific">Paenibacillus hodogayensis</name>
    <dbReference type="NCBI Taxonomy" id="279208"/>
    <lineage>
        <taxon>Bacteria</taxon>
        <taxon>Bacillati</taxon>
        <taxon>Bacillota</taxon>
        <taxon>Bacilli</taxon>
        <taxon>Bacillales</taxon>
        <taxon>Paenibacillaceae</taxon>
        <taxon>Paenibacillus</taxon>
    </lineage>
</organism>
<evidence type="ECO:0000313" key="2">
    <source>
        <dbReference type="EMBL" id="MFB9754210.1"/>
    </source>
</evidence>
<evidence type="ECO:0000313" key="3">
    <source>
        <dbReference type="Proteomes" id="UP001589619"/>
    </source>
</evidence>
<feature type="compositionally biased region" description="Low complexity" evidence="1">
    <location>
        <begin position="55"/>
        <end position="64"/>
    </location>
</feature>
<sequence length="131" mass="14356">MSERIELPGAGVYRRRFPEEEEGRGTPGGVDAPDEREWSGEWIVEGEGAEEDEGAGSAAVPTAADPDESDEEAPDELQDLVPKPRAESRYKQPEKCVSCVWGRWEASRQFCMMPVCVRVMAVLQQDGGEGG</sequence>
<accession>A0ABV5W103</accession>
<dbReference type="EMBL" id="JBHMAG010000014">
    <property type="protein sequence ID" value="MFB9754210.1"/>
    <property type="molecule type" value="Genomic_DNA"/>
</dbReference>
<protein>
    <submittedName>
        <fullName evidence="2">Uncharacterized protein</fullName>
    </submittedName>
</protein>
<gene>
    <name evidence="2" type="ORF">ACFFNY_21790</name>
</gene>
<reference evidence="2 3" key="1">
    <citation type="submission" date="2024-09" db="EMBL/GenBank/DDBJ databases">
        <authorList>
            <person name="Sun Q."/>
            <person name="Mori K."/>
        </authorList>
    </citation>
    <scope>NUCLEOTIDE SEQUENCE [LARGE SCALE GENOMIC DNA]</scope>
    <source>
        <strain evidence="2 3">JCM 12520</strain>
    </source>
</reference>
<proteinExistence type="predicted"/>
<feature type="compositionally biased region" description="Acidic residues" evidence="1">
    <location>
        <begin position="65"/>
        <end position="78"/>
    </location>
</feature>
<comment type="caution">
    <text evidence="2">The sequence shown here is derived from an EMBL/GenBank/DDBJ whole genome shotgun (WGS) entry which is preliminary data.</text>
</comment>